<evidence type="ECO:0000256" key="2">
    <source>
        <dbReference type="ARBA" id="ARBA00004442"/>
    </source>
</evidence>
<feature type="region of interest" description="Disordered" evidence="8">
    <location>
        <begin position="1380"/>
        <end position="1410"/>
    </location>
</feature>
<dbReference type="Proteomes" id="UP001470230">
    <property type="component" value="Unassembled WGS sequence"/>
</dbReference>
<dbReference type="SMART" id="SM00710">
    <property type="entry name" value="PbH1"/>
    <property type="match status" value="21"/>
</dbReference>
<evidence type="ECO:0000256" key="6">
    <source>
        <dbReference type="ARBA" id="ARBA00023136"/>
    </source>
</evidence>
<proteinExistence type="predicted"/>
<keyword evidence="11" id="KW-1185">Reference proteome</keyword>
<evidence type="ECO:0000256" key="8">
    <source>
        <dbReference type="SAM" id="MobiDB-lite"/>
    </source>
</evidence>
<evidence type="ECO:0000256" key="3">
    <source>
        <dbReference type="ARBA" id="ARBA00004613"/>
    </source>
</evidence>
<feature type="transmembrane region" description="Helical" evidence="9">
    <location>
        <begin position="1413"/>
        <end position="1440"/>
    </location>
</feature>
<evidence type="ECO:0008006" key="12">
    <source>
        <dbReference type="Google" id="ProtNLM"/>
    </source>
</evidence>
<dbReference type="NCBIfam" id="TIGR01376">
    <property type="entry name" value="POMP_repeat"/>
    <property type="match status" value="1"/>
</dbReference>
<sequence length="1510" mass="164980">TRDCVVYVETNEEEVQPTISGLTFENNNAVSGLIVNVSSKNQVVVSGLKFINIQGEACINLDLWDAKTHVRIENSEFNNVHNSRCILASNKDHSVKVTLFRCQFENNSLENIGTTGKNILPFGSSIYLQGRAEATISQCNFTNNTASLCGGAIYAETQSVALNVNRFVKCSSSGTKENHGGYGGAVYLNQQSEEVMIEENYELLSGNTFIDCHSTISGGAIFVQCYDEFNRKRSIRDIDDEDHKFVVVISSSIFTDCSSGVEGGAIGSGRLGEGIGGEQTMIGTNDMKISDCNFTRCESGKGGALYFQDGTKEGDEETVIENSHFYECYANGTEHEGYAISCRSYQITVKNCDFHDHHSNDGIAQYGTRDCVVYVETNEEEVQPTISGLTFENNNAVSGLIVNVSSKNQVVVSGLKFINIQGEACINLDLWDAKTHVRIENSEFNNVHNSRCILASNKDHSVKVTLFRCQFENNSLENIGTTGKNILPFGSSIYLQGRAEATISQCNFTNNTASLCGGAIYAETQSVALNVNRFVKCSSSGTKENHGGYGGAVYLNQQSEEVMIEENYELLSGNTFIDCHSTISGGAIFVQCYDEFNRKRSIRDIDDEDHKFVVVISSSIFTDCSSGVEGGAIGSGRLGEGIGGEQTMIGTNDMKISDCNFTRCESGKGGALYFQDGTKEGDEETVIENSHFYECYANGTEHEGYAISCRSYQITVKNCDFHDHHSNGIAQHGTRDCVVYVETNEEEVQPTISGLTFENNNAVSGLTVNVSSGQNIEITELHFNHIRGDEPCINLDLWQSNKFITILDSTFSNVQNARCIMTKQSEHHLKIKFTKCKFENNAFTNTYPSTDFILPYGSSIYLQGEAEIIIDHCNFTNNTAVCGGGAIYAETQSIELSSNRFVDCSVSGQGNQGYGGAVFLNQELEGESEEEENYERVTGNIFINCHSSISGGAIYVHCHDEKHKRSIRDIDDENHKFVVVIEMSNFTDCSSGVEGGAICSGKPEESFEGEVSTTAVGTNDMKIAYCYFTRCESGKGGALYFQDGTKEGDEETVIENSHFYECYANGTEHEGYAISCRSYKIIINKCEFHGHKRASSAKTTSILFAQTNEDEVAPELYSLMFFDNPNVPPLLLLSIKPIVLSNSVFSSSPLRITDSWSTTQISFVSCFFTQNSGVNHGSVSISNEQANAKSLSDSKFVFENCQFVNNSGKQGGSLYANYAKQLTLESCAFYNSVATENGGTIYSSVNTQITNCNISQSSATKGSAIFIKLDNNVTITNITMDLQKKAGQTALFITGGSNFNHLRFEGSGCFISSGRDTNDNTPDFIESDSPGSIVFAGDMCFSESQDHSIKLPKGVTLNSNWFNCDRCSAPPPPPTFTFTTIPTPFSPTPSTNMTYSPTPGDGSNSSTKSKSKLSGGAIAGIVVGIIVVIALIILLVIFLIRRKDNTAAAPQDSVSQEVDSGTFSNEQENPLWSEDFGSNGKPMYSPSVDNPNFENPVNEDPFIKEFEEGF</sequence>
<evidence type="ECO:0000313" key="10">
    <source>
        <dbReference type="EMBL" id="KAK8858361.1"/>
    </source>
</evidence>
<dbReference type="Pfam" id="PF02415">
    <property type="entry name" value="Chlam_PMP"/>
    <property type="match status" value="3"/>
</dbReference>
<accession>A0ABR2I7V3</accession>
<evidence type="ECO:0000313" key="11">
    <source>
        <dbReference type="Proteomes" id="UP001470230"/>
    </source>
</evidence>
<dbReference type="SUPFAM" id="SSF51126">
    <property type="entry name" value="Pectin lyase-like"/>
    <property type="match status" value="7"/>
</dbReference>
<protein>
    <recommendedName>
        <fullName evidence="12">Right handed beta helix domain-containing protein</fullName>
    </recommendedName>
</protein>
<keyword evidence="5" id="KW-0732">Signal</keyword>
<evidence type="ECO:0000256" key="1">
    <source>
        <dbReference type="ARBA" id="ARBA00004196"/>
    </source>
</evidence>
<evidence type="ECO:0000256" key="7">
    <source>
        <dbReference type="ARBA" id="ARBA00023237"/>
    </source>
</evidence>
<evidence type="ECO:0000256" key="4">
    <source>
        <dbReference type="ARBA" id="ARBA00022525"/>
    </source>
</evidence>
<keyword evidence="9" id="KW-1133">Transmembrane helix</keyword>
<keyword evidence="4" id="KW-0964">Secreted</keyword>
<feature type="region of interest" description="Disordered" evidence="8">
    <location>
        <begin position="1448"/>
        <end position="1499"/>
    </location>
</feature>
<dbReference type="InterPro" id="IPR006626">
    <property type="entry name" value="PbH1"/>
</dbReference>
<keyword evidence="7" id="KW-0998">Cell outer membrane</keyword>
<feature type="compositionally biased region" description="Polar residues" evidence="8">
    <location>
        <begin position="1452"/>
        <end position="1470"/>
    </location>
</feature>
<keyword evidence="6 9" id="KW-0472">Membrane</keyword>
<reference evidence="10 11" key="1">
    <citation type="submission" date="2024-04" db="EMBL/GenBank/DDBJ databases">
        <title>Tritrichomonas musculus Genome.</title>
        <authorList>
            <person name="Alves-Ferreira E."/>
            <person name="Grigg M."/>
            <person name="Lorenzi H."/>
            <person name="Galac M."/>
        </authorList>
    </citation>
    <scope>NUCLEOTIDE SEQUENCE [LARGE SCALE GENOMIC DNA]</scope>
    <source>
        <strain evidence="10 11">EAF2021</strain>
    </source>
</reference>
<dbReference type="EMBL" id="JAPFFF010000019">
    <property type="protein sequence ID" value="KAK8858361.1"/>
    <property type="molecule type" value="Genomic_DNA"/>
</dbReference>
<gene>
    <name evidence="10" type="ORF">M9Y10_013464</name>
</gene>
<comment type="subcellular location">
    <subcellularLocation>
        <location evidence="1">Cell envelope</location>
    </subcellularLocation>
    <subcellularLocation>
        <location evidence="2">Cell outer membrane</location>
    </subcellularLocation>
    <subcellularLocation>
        <location evidence="3">Secreted</location>
    </subcellularLocation>
</comment>
<evidence type="ECO:0000256" key="5">
    <source>
        <dbReference type="ARBA" id="ARBA00022729"/>
    </source>
</evidence>
<dbReference type="PANTHER" id="PTHR11319:SF35">
    <property type="entry name" value="OUTER MEMBRANE PROTEIN PMPC-RELATED"/>
    <property type="match status" value="1"/>
</dbReference>
<evidence type="ECO:0000256" key="9">
    <source>
        <dbReference type="SAM" id="Phobius"/>
    </source>
</evidence>
<feature type="non-terminal residue" evidence="10">
    <location>
        <position position="1"/>
    </location>
</feature>
<dbReference type="InterPro" id="IPR003368">
    <property type="entry name" value="POMP_repeat"/>
</dbReference>
<comment type="caution">
    <text evidence="10">The sequence shown here is derived from an EMBL/GenBank/DDBJ whole genome shotgun (WGS) entry which is preliminary data.</text>
</comment>
<keyword evidence="9" id="KW-0812">Transmembrane</keyword>
<dbReference type="Gene3D" id="2.160.20.10">
    <property type="entry name" value="Single-stranded right-handed beta-helix, Pectin lyase-like"/>
    <property type="match status" value="1"/>
</dbReference>
<dbReference type="InterPro" id="IPR012334">
    <property type="entry name" value="Pectin_lyas_fold"/>
</dbReference>
<feature type="compositionally biased region" description="Low complexity" evidence="8">
    <location>
        <begin position="1380"/>
        <end position="1391"/>
    </location>
</feature>
<dbReference type="InterPro" id="IPR011050">
    <property type="entry name" value="Pectin_lyase_fold/virulence"/>
</dbReference>
<organism evidence="10 11">
    <name type="scientific">Tritrichomonas musculus</name>
    <dbReference type="NCBI Taxonomy" id="1915356"/>
    <lineage>
        <taxon>Eukaryota</taxon>
        <taxon>Metamonada</taxon>
        <taxon>Parabasalia</taxon>
        <taxon>Tritrichomonadida</taxon>
        <taxon>Tritrichomonadidae</taxon>
        <taxon>Tritrichomonas</taxon>
    </lineage>
</organism>
<dbReference type="PANTHER" id="PTHR11319">
    <property type="entry name" value="G PROTEIN-COUPLED RECEPTOR-RELATED"/>
    <property type="match status" value="1"/>
</dbReference>
<name>A0ABR2I7V3_9EUKA</name>